<organism evidence="1 2">
    <name type="scientific">Gulosibacter molinativorax</name>
    <dbReference type="NCBI Taxonomy" id="256821"/>
    <lineage>
        <taxon>Bacteria</taxon>
        <taxon>Bacillati</taxon>
        <taxon>Actinomycetota</taxon>
        <taxon>Actinomycetes</taxon>
        <taxon>Micrococcales</taxon>
        <taxon>Microbacteriaceae</taxon>
        <taxon>Gulosibacter</taxon>
    </lineage>
</organism>
<gene>
    <name evidence="1" type="ORF">C7K25_15725</name>
</gene>
<dbReference type="EMBL" id="PXVD01000053">
    <property type="protein sequence ID" value="MDJ1372785.1"/>
    <property type="molecule type" value="Genomic_DNA"/>
</dbReference>
<evidence type="ECO:0000313" key="1">
    <source>
        <dbReference type="EMBL" id="MDJ1372785.1"/>
    </source>
</evidence>
<reference evidence="1" key="2">
    <citation type="journal article" date="2022" name="Sci. Rep.">
        <title>In silico prediction of the enzymes involved in the degradation of the herbicide molinate by Gulosibacter molinativorax ON4T.</title>
        <authorList>
            <person name="Lopes A.R."/>
            <person name="Bunin E."/>
            <person name="Viana A.T."/>
            <person name="Froufe H."/>
            <person name="Munoz-Merida A."/>
            <person name="Pinho D."/>
            <person name="Figueiredo J."/>
            <person name="Barroso C."/>
            <person name="Vaz-Moreira I."/>
            <person name="Bellanger X."/>
            <person name="Egas C."/>
            <person name="Nunes O.C."/>
        </authorList>
    </citation>
    <scope>NUCLEOTIDE SEQUENCE</scope>
    <source>
        <strain evidence="1">ON4</strain>
    </source>
</reference>
<evidence type="ECO:0000313" key="2">
    <source>
        <dbReference type="Proteomes" id="UP001170379"/>
    </source>
</evidence>
<name>A0ABT7CC67_9MICO</name>
<keyword evidence="2" id="KW-1185">Reference proteome</keyword>
<sequence>MILPIEIGEDDDLAREILVIGRVIAPCISSLEGEGRADALAILKRVYKDTRTRGQRFVKSQSIGPARVDYTDVQSMFDG</sequence>
<dbReference type="RefSeq" id="WP_283793654.1">
    <property type="nucleotide sequence ID" value="NZ_PXVD01000053.1"/>
</dbReference>
<dbReference type="Proteomes" id="UP001170379">
    <property type="component" value="Unassembled WGS sequence"/>
</dbReference>
<feature type="non-terminal residue" evidence="1">
    <location>
        <position position="79"/>
    </location>
</feature>
<reference evidence="1" key="1">
    <citation type="submission" date="2018-03" db="EMBL/GenBank/DDBJ databases">
        <authorList>
            <person name="Nunes O.C."/>
            <person name="Lopes A.R."/>
            <person name="Froufe H."/>
            <person name="Munoz-Merida A."/>
            <person name="Barroso C."/>
            <person name="Egas C."/>
        </authorList>
    </citation>
    <scope>NUCLEOTIDE SEQUENCE</scope>
    <source>
        <strain evidence="1">ON4</strain>
    </source>
</reference>
<proteinExistence type="predicted"/>
<protein>
    <submittedName>
        <fullName evidence="1">Uncharacterized protein</fullName>
    </submittedName>
</protein>
<comment type="caution">
    <text evidence="1">The sequence shown here is derived from an EMBL/GenBank/DDBJ whole genome shotgun (WGS) entry which is preliminary data.</text>
</comment>
<accession>A0ABT7CC67</accession>